<dbReference type="AlphaFoldDB" id="A0A432YTL6"/>
<evidence type="ECO:0008006" key="4">
    <source>
        <dbReference type="Google" id="ProtNLM"/>
    </source>
</evidence>
<evidence type="ECO:0000313" key="2">
    <source>
        <dbReference type="EMBL" id="RUO66662.1"/>
    </source>
</evidence>
<reference evidence="2 3" key="1">
    <citation type="journal article" date="2011" name="Front. Microbiol.">
        <title>Genomic signatures of strain selection and enhancement in Bacillus atrophaeus var. globigii, a historical biowarfare simulant.</title>
        <authorList>
            <person name="Gibbons H.S."/>
            <person name="Broomall S.M."/>
            <person name="McNew L.A."/>
            <person name="Daligault H."/>
            <person name="Chapman C."/>
            <person name="Bruce D."/>
            <person name="Karavis M."/>
            <person name="Krepps M."/>
            <person name="McGregor P.A."/>
            <person name="Hong C."/>
            <person name="Park K.H."/>
            <person name="Akmal A."/>
            <person name="Feldman A."/>
            <person name="Lin J.S."/>
            <person name="Chang W.E."/>
            <person name="Higgs B.W."/>
            <person name="Demirev P."/>
            <person name="Lindquist J."/>
            <person name="Liem A."/>
            <person name="Fochler E."/>
            <person name="Read T.D."/>
            <person name="Tapia R."/>
            <person name="Johnson S."/>
            <person name="Bishop-Lilly K.A."/>
            <person name="Detter C."/>
            <person name="Han C."/>
            <person name="Sozhamannan S."/>
            <person name="Rosenzweig C.N."/>
            <person name="Skowronski E.W."/>
        </authorList>
    </citation>
    <scope>NUCLEOTIDE SEQUENCE [LARGE SCALE GENOMIC DNA]</scope>
    <source>
        <strain evidence="2 3">TPS4-2</strain>
    </source>
</reference>
<protein>
    <recommendedName>
        <fullName evidence="4">LPP20 lipoprotein</fullName>
    </recommendedName>
</protein>
<feature type="compositionally biased region" description="Polar residues" evidence="1">
    <location>
        <begin position="29"/>
        <end position="46"/>
    </location>
</feature>
<dbReference type="Proteomes" id="UP000288361">
    <property type="component" value="Unassembled WGS sequence"/>
</dbReference>
<gene>
    <name evidence="2" type="ORF">CWI73_05100</name>
</gene>
<dbReference type="PROSITE" id="PS51257">
    <property type="entry name" value="PROKAR_LIPOPROTEIN"/>
    <property type="match status" value="1"/>
</dbReference>
<dbReference type="EMBL" id="PIQA01000003">
    <property type="protein sequence ID" value="RUO66662.1"/>
    <property type="molecule type" value="Genomic_DNA"/>
</dbReference>
<accession>A0A432YTL6</accession>
<feature type="region of interest" description="Disordered" evidence="1">
    <location>
        <begin position="24"/>
        <end position="49"/>
    </location>
</feature>
<dbReference type="RefSeq" id="WP_126751822.1">
    <property type="nucleotide sequence ID" value="NZ_JBHUMT010000013.1"/>
</dbReference>
<name>A0A432YTL6_9GAMM</name>
<comment type="caution">
    <text evidence="2">The sequence shown here is derived from an EMBL/GenBank/DDBJ whole genome shotgun (WGS) entry which is preliminary data.</text>
</comment>
<evidence type="ECO:0000256" key="1">
    <source>
        <dbReference type="SAM" id="MobiDB-lite"/>
    </source>
</evidence>
<proteinExistence type="predicted"/>
<organism evidence="2 3">
    <name type="scientific">Idiomarina piscisalsi</name>
    <dbReference type="NCBI Taxonomy" id="1096243"/>
    <lineage>
        <taxon>Bacteria</taxon>
        <taxon>Pseudomonadati</taxon>
        <taxon>Pseudomonadota</taxon>
        <taxon>Gammaproteobacteria</taxon>
        <taxon>Alteromonadales</taxon>
        <taxon>Idiomarinaceae</taxon>
        <taxon>Idiomarina</taxon>
    </lineage>
</organism>
<evidence type="ECO:0000313" key="3">
    <source>
        <dbReference type="Proteomes" id="UP000288361"/>
    </source>
</evidence>
<sequence length="202" mass="22104">MKKHLITIGVCFALAACASQPEQTEEQKSSAQANQQMQSVTGNPQDSAPAWVFLPKSDKGLASSACVDWSGNMAVDRPQAVAAARADMAQQISIKASVLDKLYNRKLQAEGKSDVGSTFEQVTKQVSSETLEGSTPEEISLAQIDGKKYLCALVVKEDIRETFDTLVDKSNRQLDPQSKAALYEEFRTQKAMKELEKELDSL</sequence>